<reference evidence="1 2" key="1">
    <citation type="journal article" date="2017" name="Nat. Commun.">
        <title>Genome assembly with in vitro proximity ligation data and whole-genome triplication in lettuce.</title>
        <authorList>
            <person name="Reyes-Chin-Wo S."/>
            <person name="Wang Z."/>
            <person name="Yang X."/>
            <person name="Kozik A."/>
            <person name="Arikit S."/>
            <person name="Song C."/>
            <person name="Xia L."/>
            <person name="Froenicke L."/>
            <person name="Lavelle D.O."/>
            <person name="Truco M.J."/>
            <person name="Xia R."/>
            <person name="Zhu S."/>
            <person name="Xu C."/>
            <person name="Xu H."/>
            <person name="Xu X."/>
            <person name="Cox K."/>
            <person name="Korf I."/>
            <person name="Meyers B.C."/>
            <person name="Michelmore R.W."/>
        </authorList>
    </citation>
    <scope>NUCLEOTIDE SEQUENCE [LARGE SCALE GENOMIC DNA]</scope>
    <source>
        <strain evidence="2">cv. Salinas</strain>
        <tissue evidence="1">Seedlings</tissue>
    </source>
</reference>
<evidence type="ECO:0000313" key="1">
    <source>
        <dbReference type="EMBL" id="KAJ0212895.1"/>
    </source>
</evidence>
<gene>
    <name evidence="1" type="ORF">LSAT_V11C400226210</name>
</gene>
<dbReference type="AlphaFoldDB" id="A0A9R1VYA2"/>
<accession>A0A9R1VYA2</accession>
<comment type="caution">
    <text evidence="1">The sequence shown here is derived from an EMBL/GenBank/DDBJ whole genome shotgun (WGS) entry which is preliminary data.</text>
</comment>
<sequence length="131" mass="15774">MNIISYDLFTNTKFRKSFSKLVWDVNMKRGVFEVKWVLLMKEFNLEDTRWFKDMFTKLDSWIPGYFNDISMCGLIKTTSRSESMNSFINTYPENGNLLLNLTLPFKSKGKLNEILIREQRKHHIKWKHLKK</sequence>
<evidence type="ECO:0008006" key="3">
    <source>
        <dbReference type="Google" id="ProtNLM"/>
    </source>
</evidence>
<dbReference type="Proteomes" id="UP000235145">
    <property type="component" value="Unassembled WGS sequence"/>
</dbReference>
<evidence type="ECO:0000313" key="2">
    <source>
        <dbReference type="Proteomes" id="UP000235145"/>
    </source>
</evidence>
<proteinExistence type="predicted"/>
<dbReference type="PANTHER" id="PTHR47718">
    <property type="entry name" value="OS01G0519700 PROTEIN"/>
    <property type="match status" value="1"/>
</dbReference>
<keyword evidence="2" id="KW-1185">Reference proteome</keyword>
<dbReference type="EMBL" id="NBSK02000004">
    <property type="protein sequence ID" value="KAJ0212895.1"/>
    <property type="molecule type" value="Genomic_DNA"/>
</dbReference>
<name>A0A9R1VYA2_LACSA</name>
<organism evidence="1 2">
    <name type="scientific">Lactuca sativa</name>
    <name type="common">Garden lettuce</name>
    <dbReference type="NCBI Taxonomy" id="4236"/>
    <lineage>
        <taxon>Eukaryota</taxon>
        <taxon>Viridiplantae</taxon>
        <taxon>Streptophyta</taxon>
        <taxon>Embryophyta</taxon>
        <taxon>Tracheophyta</taxon>
        <taxon>Spermatophyta</taxon>
        <taxon>Magnoliopsida</taxon>
        <taxon>eudicotyledons</taxon>
        <taxon>Gunneridae</taxon>
        <taxon>Pentapetalae</taxon>
        <taxon>asterids</taxon>
        <taxon>campanulids</taxon>
        <taxon>Asterales</taxon>
        <taxon>Asteraceae</taxon>
        <taxon>Cichorioideae</taxon>
        <taxon>Cichorieae</taxon>
        <taxon>Lactucinae</taxon>
        <taxon>Lactuca</taxon>
    </lineage>
</organism>
<dbReference type="PANTHER" id="PTHR47718:SF12">
    <property type="entry name" value="PROTEIN FAR1-RELATED SEQUENCE"/>
    <property type="match status" value="1"/>
</dbReference>
<protein>
    <recommendedName>
        <fullName evidence="3">Protein FAR1-RELATED SEQUENCE</fullName>
    </recommendedName>
</protein>